<evidence type="ECO:0000256" key="1">
    <source>
        <dbReference type="SAM" id="Phobius"/>
    </source>
</evidence>
<comment type="caution">
    <text evidence="2">The sequence shown here is derived from an EMBL/GenBank/DDBJ whole genome shotgun (WGS) entry which is preliminary data.</text>
</comment>
<organism evidence="2 3">
    <name type="scientific">Actinomadura macrotermitis</name>
    <dbReference type="NCBI Taxonomy" id="2585200"/>
    <lineage>
        <taxon>Bacteria</taxon>
        <taxon>Bacillati</taxon>
        <taxon>Actinomycetota</taxon>
        <taxon>Actinomycetes</taxon>
        <taxon>Streptosporangiales</taxon>
        <taxon>Thermomonosporaceae</taxon>
        <taxon>Actinomadura</taxon>
    </lineage>
</organism>
<name>A0A7K0BYF8_9ACTN</name>
<dbReference type="Proteomes" id="UP000487268">
    <property type="component" value="Unassembled WGS sequence"/>
</dbReference>
<evidence type="ECO:0000313" key="2">
    <source>
        <dbReference type="EMBL" id="MQY06221.1"/>
    </source>
</evidence>
<sequence>MSGWNPPPAPGAPYGYGAAPYGPPPRRSSNGCLIAGLVVGGIVVLSLIVVVVLVVIGLNAKHEISTPSVAGGMTRDTYTETKSTSQISSQRSIIMRTTLYRARNIQSAVYGSGSEKYLFVGGTGTGFDDDTLYSRFRSAVDLEVEGKINTLTLPISDAGGDGKAVCTTIRNPVTSSSSYSSAICAWETGTSIGTVMPVPDGSTLSTSRTWDSTTVAAIMRRIRADVED</sequence>
<reference evidence="2 3" key="1">
    <citation type="submission" date="2019-10" db="EMBL/GenBank/DDBJ databases">
        <title>Actinomadura rubteroloni sp. nov. and Actinomadura macrotermitis sp. nov., isolated from the gut of fungus growing-termite Macrotermes natalensis.</title>
        <authorList>
            <person name="Benndorf R."/>
            <person name="Martin K."/>
            <person name="Kuefner M."/>
            <person name="De Beer W."/>
            <person name="Kaster A.-K."/>
            <person name="Vollmers J."/>
            <person name="Poulsen M."/>
            <person name="Beemelmanns C."/>
        </authorList>
    </citation>
    <scope>NUCLEOTIDE SEQUENCE [LARGE SCALE GENOMIC DNA]</scope>
    <source>
        <strain evidence="2 3">RB68</strain>
    </source>
</reference>
<keyword evidence="1" id="KW-0812">Transmembrane</keyword>
<proteinExistence type="predicted"/>
<dbReference type="AlphaFoldDB" id="A0A7K0BYF8"/>
<evidence type="ECO:0000313" key="3">
    <source>
        <dbReference type="Proteomes" id="UP000487268"/>
    </source>
</evidence>
<protein>
    <submittedName>
        <fullName evidence="2">Uncharacterized protein</fullName>
    </submittedName>
</protein>
<dbReference type="OrthoDB" id="3482326at2"/>
<keyword evidence="1" id="KW-0472">Membrane</keyword>
<keyword evidence="3" id="KW-1185">Reference proteome</keyword>
<dbReference type="EMBL" id="WEGH01000003">
    <property type="protein sequence ID" value="MQY06221.1"/>
    <property type="molecule type" value="Genomic_DNA"/>
</dbReference>
<dbReference type="RefSeq" id="WP_153535353.1">
    <property type="nucleotide sequence ID" value="NZ_WEGH01000003.1"/>
</dbReference>
<gene>
    <name evidence="2" type="ORF">ACRB68_43070</name>
</gene>
<accession>A0A7K0BYF8</accession>
<keyword evidence="1" id="KW-1133">Transmembrane helix</keyword>
<feature type="transmembrane region" description="Helical" evidence="1">
    <location>
        <begin position="33"/>
        <end position="58"/>
    </location>
</feature>